<dbReference type="Pfam" id="PF00011">
    <property type="entry name" value="HSP20"/>
    <property type="match status" value="1"/>
</dbReference>
<dbReference type="GO" id="GO:0043066">
    <property type="term" value="P:negative regulation of apoptotic process"/>
    <property type="evidence" value="ECO:0000318"/>
    <property type="project" value="GO_Central"/>
</dbReference>
<comment type="similarity">
    <text evidence="1 2">Belongs to the small heat shock protein (HSP20) family.</text>
</comment>
<feature type="region of interest" description="Disordered" evidence="3">
    <location>
        <begin position="125"/>
        <end position="173"/>
    </location>
</feature>
<dbReference type="GO" id="GO:0005737">
    <property type="term" value="C:cytoplasm"/>
    <property type="evidence" value="ECO:0000318"/>
    <property type="project" value="GO_Central"/>
</dbReference>
<feature type="compositionally biased region" description="Acidic residues" evidence="3">
    <location>
        <begin position="151"/>
        <end position="160"/>
    </location>
</feature>
<evidence type="ECO:0000256" key="2">
    <source>
        <dbReference type="RuleBase" id="RU003616"/>
    </source>
</evidence>
<keyword evidence="6" id="KW-1185">Reference proteome</keyword>
<dbReference type="Gene3D" id="2.60.40.790">
    <property type="match status" value="1"/>
</dbReference>
<dbReference type="CDD" id="cd06526">
    <property type="entry name" value="metazoan_ACD"/>
    <property type="match status" value="1"/>
</dbReference>
<dbReference type="InParanoid" id="H2XKW8"/>
<dbReference type="GO" id="GO:0005634">
    <property type="term" value="C:nucleus"/>
    <property type="evidence" value="ECO:0000318"/>
    <property type="project" value="GO_Central"/>
</dbReference>
<dbReference type="InterPro" id="IPR008978">
    <property type="entry name" value="HSP20-like_chaperone"/>
</dbReference>
<dbReference type="Proteomes" id="UP000008144">
    <property type="component" value="Unassembled WGS sequence"/>
</dbReference>
<evidence type="ECO:0000256" key="3">
    <source>
        <dbReference type="SAM" id="MobiDB-lite"/>
    </source>
</evidence>
<reference evidence="6" key="1">
    <citation type="journal article" date="2002" name="Science">
        <title>The draft genome of Ciona intestinalis: insights into chordate and vertebrate origins.</title>
        <authorList>
            <person name="Dehal P."/>
            <person name="Satou Y."/>
            <person name="Campbell R.K."/>
            <person name="Chapman J."/>
            <person name="Degnan B."/>
            <person name="De Tomaso A."/>
            <person name="Davidson B."/>
            <person name="Di Gregorio A."/>
            <person name="Gelpke M."/>
            <person name="Goodstein D.M."/>
            <person name="Harafuji N."/>
            <person name="Hastings K.E."/>
            <person name="Ho I."/>
            <person name="Hotta K."/>
            <person name="Huang W."/>
            <person name="Kawashima T."/>
            <person name="Lemaire P."/>
            <person name="Martinez D."/>
            <person name="Meinertzhagen I.A."/>
            <person name="Necula S."/>
            <person name="Nonaka M."/>
            <person name="Putnam N."/>
            <person name="Rash S."/>
            <person name="Saiga H."/>
            <person name="Satake M."/>
            <person name="Terry A."/>
            <person name="Yamada L."/>
            <person name="Wang H.G."/>
            <person name="Awazu S."/>
            <person name="Azumi K."/>
            <person name="Boore J."/>
            <person name="Branno M."/>
            <person name="Chin-Bow S."/>
            <person name="DeSantis R."/>
            <person name="Doyle S."/>
            <person name="Francino P."/>
            <person name="Keys D.N."/>
            <person name="Haga S."/>
            <person name="Hayashi H."/>
            <person name="Hino K."/>
            <person name="Imai K.S."/>
            <person name="Inaba K."/>
            <person name="Kano S."/>
            <person name="Kobayashi K."/>
            <person name="Kobayashi M."/>
            <person name="Lee B.I."/>
            <person name="Makabe K.W."/>
            <person name="Manohar C."/>
            <person name="Matassi G."/>
            <person name="Medina M."/>
            <person name="Mochizuki Y."/>
            <person name="Mount S."/>
            <person name="Morishita T."/>
            <person name="Miura S."/>
            <person name="Nakayama A."/>
            <person name="Nishizaka S."/>
            <person name="Nomoto H."/>
            <person name="Ohta F."/>
            <person name="Oishi K."/>
            <person name="Rigoutsos I."/>
            <person name="Sano M."/>
            <person name="Sasaki A."/>
            <person name="Sasakura Y."/>
            <person name="Shoguchi E."/>
            <person name="Shin-i T."/>
            <person name="Spagnuolo A."/>
            <person name="Stainier D."/>
            <person name="Suzuki M.M."/>
            <person name="Tassy O."/>
            <person name="Takatori N."/>
            <person name="Tokuoka M."/>
            <person name="Yagi K."/>
            <person name="Yoshizaki F."/>
            <person name="Wada S."/>
            <person name="Zhang C."/>
            <person name="Hyatt P.D."/>
            <person name="Larimer F."/>
            <person name="Detter C."/>
            <person name="Doggett N."/>
            <person name="Glavina T."/>
            <person name="Hawkins T."/>
            <person name="Richardson P."/>
            <person name="Lucas S."/>
            <person name="Kohara Y."/>
            <person name="Levine M."/>
            <person name="Satoh N."/>
            <person name="Rokhsar D.S."/>
        </authorList>
    </citation>
    <scope>NUCLEOTIDE SEQUENCE [LARGE SCALE GENOMIC DNA]</scope>
</reference>
<evidence type="ECO:0000313" key="6">
    <source>
        <dbReference type="Proteomes" id="UP000008144"/>
    </source>
</evidence>
<evidence type="ECO:0000313" key="5">
    <source>
        <dbReference type="Ensembl" id="ENSCINP00000030300.1"/>
    </source>
</evidence>
<dbReference type="STRING" id="7719.ENSCINP00000030300"/>
<dbReference type="InterPro" id="IPR001436">
    <property type="entry name" value="Alpha-crystallin/sHSP_animal"/>
</dbReference>
<reference evidence="5" key="3">
    <citation type="submission" date="2025-09" db="UniProtKB">
        <authorList>
            <consortium name="Ensembl"/>
        </authorList>
    </citation>
    <scope>IDENTIFICATION</scope>
</reference>
<dbReference type="InterPro" id="IPR002068">
    <property type="entry name" value="A-crystallin/Hsp20_dom"/>
</dbReference>
<dbReference type="PROSITE" id="PS01031">
    <property type="entry name" value="SHSP"/>
    <property type="match status" value="1"/>
</dbReference>
<sequence>MTSASNFLDDFMELFDHSAPFILKRREAETKNKKTASEESSDFSSEFDLTGFDPSEVKVKTIGQKVVVEAKKESKEEKDGCLSYSRNEYHRSIVLPDNVKAEELTSTLNEAGKLRITAPLIPSLKDKDEEREIPVAITDDSAKRDVTETTTVDDESDVADETNISNENNTTDN</sequence>
<dbReference type="GO" id="GO:0051082">
    <property type="term" value="F:unfolded protein binding"/>
    <property type="evidence" value="ECO:0000318"/>
    <property type="project" value="GO_Central"/>
</dbReference>
<dbReference type="AlphaFoldDB" id="H2XKW8"/>
<dbReference type="Ensembl" id="ENSCINT00000036340.1">
    <property type="protein sequence ID" value="ENSCINP00000030300.1"/>
    <property type="gene ID" value="ENSCING00000019613.1"/>
</dbReference>
<evidence type="ECO:0000259" key="4">
    <source>
        <dbReference type="PROSITE" id="PS01031"/>
    </source>
</evidence>
<dbReference type="GO" id="GO:0009408">
    <property type="term" value="P:response to heat"/>
    <property type="evidence" value="ECO:0000318"/>
    <property type="project" value="GO_Central"/>
</dbReference>
<evidence type="ECO:0000256" key="1">
    <source>
        <dbReference type="PROSITE-ProRule" id="PRU00285"/>
    </source>
</evidence>
<dbReference type="HOGENOM" id="CLU_1547008_0_0_1"/>
<dbReference type="PANTHER" id="PTHR45640">
    <property type="entry name" value="HEAT SHOCK PROTEIN HSP-12.2-RELATED"/>
    <property type="match status" value="1"/>
</dbReference>
<dbReference type="OMA" id="FEVNIDV"/>
<gene>
    <name evidence="5" type="primary">LOC100179180</name>
</gene>
<organism evidence="5 6">
    <name type="scientific">Ciona intestinalis</name>
    <name type="common">Transparent sea squirt</name>
    <name type="synonym">Ascidia intestinalis</name>
    <dbReference type="NCBI Taxonomy" id="7719"/>
    <lineage>
        <taxon>Eukaryota</taxon>
        <taxon>Metazoa</taxon>
        <taxon>Chordata</taxon>
        <taxon>Tunicata</taxon>
        <taxon>Ascidiacea</taxon>
        <taxon>Phlebobranchia</taxon>
        <taxon>Cionidae</taxon>
        <taxon>Ciona</taxon>
    </lineage>
</organism>
<proteinExistence type="inferred from homology"/>
<feature type="compositionally biased region" description="Polar residues" evidence="3">
    <location>
        <begin position="163"/>
        <end position="173"/>
    </location>
</feature>
<dbReference type="GO" id="GO:0042026">
    <property type="term" value="P:protein refolding"/>
    <property type="evidence" value="ECO:0000318"/>
    <property type="project" value="GO_Central"/>
</dbReference>
<name>H2XKW8_CIOIN</name>
<dbReference type="PANTHER" id="PTHR45640:SF26">
    <property type="entry name" value="RE23625P"/>
    <property type="match status" value="1"/>
</dbReference>
<protein>
    <submittedName>
        <fullName evidence="5">Body wall muscle protein HR-29-like</fullName>
    </submittedName>
</protein>
<accession>H2XKW8</accession>
<dbReference type="SUPFAM" id="SSF49764">
    <property type="entry name" value="HSP20-like chaperones"/>
    <property type="match status" value="1"/>
</dbReference>
<feature type="domain" description="SHSP" evidence="4">
    <location>
        <begin position="25"/>
        <end position="136"/>
    </location>
</feature>
<reference evidence="5" key="2">
    <citation type="submission" date="2025-08" db="UniProtKB">
        <authorList>
            <consortium name="Ensembl"/>
        </authorList>
    </citation>
    <scope>IDENTIFICATION</scope>
</reference>